<keyword evidence="4" id="KW-1185">Reference proteome</keyword>
<evidence type="ECO:0000313" key="3">
    <source>
        <dbReference type="EMBL" id="SDN94747.1"/>
    </source>
</evidence>
<dbReference type="InterPro" id="IPR036822">
    <property type="entry name" value="CutC-like_dom_sf"/>
</dbReference>
<dbReference type="RefSeq" id="WP_091025669.1">
    <property type="nucleotide sequence ID" value="NZ_BKAE01000018.1"/>
</dbReference>
<name>A0A1H0FJA6_9ACTN</name>
<dbReference type="SUPFAM" id="SSF110395">
    <property type="entry name" value="CutC-like"/>
    <property type="match status" value="1"/>
</dbReference>
<dbReference type="PANTHER" id="PTHR12598:SF0">
    <property type="entry name" value="COPPER HOMEOSTASIS PROTEIN CUTC HOMOLOG"/>
    <property type="match status" value="1"/>
</dbReference>
<accession>A0A1H0FJA6</accession>
<proteinExistence type="inferred from homology"/>
<dbReference type="Pfam" id="PF03932">
    <property type="entry name" value="CutC"/>
    <property type="match status" value="1"/>
</dbReference>
<dbReference type="PANTHER" id="PTHR12598">
    <property type="entry name" value="COPPER HOMEOSTASIS PROTEIN CUTC"/>
    <property type="match status" value="1"/>
</dbReference>
<dbReference type="AlphaFoldDB" id="A0A1H0FJA6"/>
<dbReference type="EMBL" id="FNIC01000005">
    <property type="protein sequence ID" value="SDN94747.1"/>
    <property type="molecule type" value="Genomic_DNA"/>
</dbReference>
<dbReference type="STRING" id="1005944.SAMN05192576_3054"/>
<organism evidence="3 4">
    <name type="scientific">Nocardioides szechwanensis</name>
    <dbReference type="NCBI Taxonomy" id="1005944"/>
    <lineage>
        <taxon>Bacteria</taxon>
        <taxon>Bacillati</taxon>
        <taxon>Actinomycetota</taxon>
        <taxon>Actinomycetes</taxon>
        <taxon>Propionibacteriales</taxon>
        <taxon>Nocardioidaceae</taxon>
        <taxon>Nocardioides</taxon>
    </lineage>
</organism>
<reference evidence="3 4" key="1">
    <citation type="submission" date="2016-10" db="EMBL/GenBank/DDBJ databases">
        <authorList>
            <person name="de Groot N.N."/>
        </authorList>
    </citation>
    <scope>NUCLEOTIDE SEQUENCE [LARGE SCALE GENOMIC DNA]</scope>
    <source>
        <strain evidence="3 4">CGMCC 1.11147</strain>
    </source>
</reference>
<dbReference type="Proteomes" id="UP000199004">
    <property type="component" value="Unassembled WGS sequence"/>
</dbReference>
<gene>
    <name evidence="3" type="ORF">SAMN05192576_3054</name>
</gene>
<dbReference type="GO" id="GO:0005507">
    <property type="term" value="F:copper ion binding"/>
    <property type="evidence" value="ECO:0007669"/>
    <property type="project" value="TreeGrafter"/>
</dbReference>
<evidence type="ECO:0000256" key="1">
    <source>
        <dbReference type="ARBA" id="ARBA00007768"/>
    </source>
</evidence>
<sequence>MSRGLLEVAVRHARDVPGCEQGGADRLSLSLEGDGDGLSPDLALAASVIRATELPVRVMLRLNESLTTTGGEFMRLIGLAEEYVALGAEGVELGFLDADLEVDNETCVALAKSLPGVPWTFHRAIDATLEPVRAWRQVVGLPGLTAVRSGGSPQGLAHGYDGLLSLAEGDPDIARLLLPAGGLLPEHVPWLLRAGVGQLHVDLQVRPGATWRSYVDADFVRSWRLMLDDAADRSA</sequence>
<dbReference type="InterPro" id="IPR005627">
    <property type="entry name" value="CutC-like"/>
</dbReference>
<protein>
    <recommendedName>
        <fullName evidence="2">Copper homeostasis protein cutC homolog</fullName>
    </recommendedName>
</protein>
<evidence type="ECO:0000313" key="4">
    <source>
        <dbReference type="Proteomes" id="UP000199004"/>
    </source>
</evidence>
<dbReference type="OrthoDB" id="9815677at2"/>
<comment type="similarity">
    <text evidence="1">Belongs to the CutC family.</text>
</comment>
<evidence type="ECO:0000256" key="2">
    <source>
        <dbReference type="ARBA" id="ARBA00019014"/>
    </source>
</evidence>
<dbReference type="Gene3D" id="3.20.20.380">
    <property type="entry name" value="Copper homeostasis (CutC) domain"/>
    <property type="match status" value="1"/>
</dbReference>